<dbReference type="RefSeq" id="XP_022307586.1">
    <property type="nucleotide sequence ID" value="XM_022451878.1"/>
</dbReference>
<evidence type="ECO:0000256" key="1">
    <source>
        <dbReference type="SAM" id="SignalP"/>
    </source>
</evidence>
<reference evidence="3" key="1">
    <citation type="submission" date="2025-08" db="UniProtKB">
        <authorList>
            <consortium name="RefSeq"/>
        </authorList>
    </citation>
    <scope>IDENTIFICATION</scope>
    <source>
        <tissue evidence="3">Whole sample</tissue>
    </source>
</reference>
<dbReference type="OrthoDB" id="6105671at2759"/>
<protein>
    <submittedName>
        <fullName evidence="3">Uncharacterized protein LOC111113583</fullName>
    </submittedName>
</protein>
<keyword evidence="2" id="KW-1185">Reference proteome</keyword>
<sequence>MYILFIDKVSLSLLVHISALYISTGISQGDKNIPKEFSTKECELGFRQIKGHCKECIGFYGTNCGYPCEEGYFGEGCRSSCNCSAGQACNQFVGCIPSDLPGSVCWDCEKSKENVKSVLAFMELTVGSPVNKGTMEKDVDLLAIVRRDRPAINLSDAFLQVQNEMEAKS</sequence>
<evidence type="ECO:0000313" key="3">
    <source>
        <dbReference type="RefSeq" id="XP_022307586.1"/>
    </source>
</evidence>
<dbReference type="GeneID" id="111113583"/>
<dbReference type="KEGG" id="cvn:111113583"/>
<proteinExistence type="predicted"/>
<gene>
    <name evidence="3" type="primary">LOC111113583</name>
</gene>
<feature type="chain" id="PRO_5034442258" evidence="1">
    <location>
        <begin position="20"/>
        <end position="169"/>
    </location>
</feature>
<dbReference type="Gene3D" id="2.170.300.10">
    <property type="entry name" value="Tie2 ligand-binding domain superfamily"/>
    <property type="match status" value="1"/>
</dbReference>
<organism evidence="2 3">
    <name type="scientific">Crassostrea virginica</name>
    <name type="common">Eastern oyster</name>
    <dbReference type="NCBI Taxonomy" id="6565"/>
    <lineage>
        <taxon>Eukaryota</taxon>
        <taxon>Metazoa</taxon>
        <taxon>Spiralia</taxon>
        <taxon>Lophotrochozoa</taxon>
        <taxon>Mollusca</taxon>
        <taxon>Bivalvia</taxon>
        <taxon>Autobranchia</taxon>
        <taxon>Pteriomorphia</taxon>
        <taxon>Ostreida</taxon>
        <taxon>Ostreoidea</taxon>
        <taxon>Ostreidae</taxon>
        <taxon>Crassostrea</taxon>
    </lineage>
</organism>
<dbReference type="AlphaFoldDB" id="A0A8B8BXK6"/>
<name>A0A8B8BXK6_CRAVI</name>
<accession>A0A8B8BXK6</accession>
<keyword evidence="1" id="KW-0732">Signal</keyword>
<evidence type="ECO:0000313" key="2">
    <source>
        <dbReference type="Proteomes" id="UP000694844"/>
    </source>
</evidence>
<dbReference type="Proteomes" id="UP000694844">
    <property type="component" value="Chromosome 9"/>
</dbReference>
<feature type="signal peptide" evidence="1">
    <location>
        <begin position="1"/>
        <end position="19"/>
    </location>
</feature>